<dbReference type="PANTHER" id="PTHR43316">
    <property type="entry name" value="HYDROLASE, HALOACID DELAHOGENASE-RELATED"/>
    <property type="match status" value="1"/>
</dbReference>
<organism evidence="2 3">
    <name type="scientific">Alkalicaulis satelles</name>
    <dbReference type="NCBI Taxonomy" id="2609175"/>
    <lineage>
        <taxon>Bacteria</taxon>
        <taxon>Pseudomonadati</taxon>
        <taxon>Pseudomonadota</taxon>
        <taxon>Alphaproteobacteria</taxon>
        <taxon>Maricaulales</taxon>
        <taxon>Maricaulaceae</taxon>
        <taxon>Alkalicaulis</taxon>
    </lineage>
</organism>
<dbReference type="Proteomes" id="UP000325122">
    <property type="component" value="Unassembled WGS sequence"/>
</dbReference>
<dbReference type="EMBL" id="VWOJ01000001">
    <property type="protein sequence ID" value="KAA5804674.1"/>
    <property type="molecule type" value="Genomic_DNA"/>
</dbReference>
<sequence>MKKPIIALDVDNTLFNWVDTIVPAIREMIFEASNITGLNFDHIVNSLQKENRKRHSVEHPYTLAETDIMKAYYQGASFKHIKDNLMPAFEAFNVVRQSGLRPYPGVVEFLSKACSEFSLVAYTESHVLGTSYRLQKLDLEKYFSKVYCGDIHADDEEKARFGRVLSGLDGGKYSLLDSTLRKPSPHVLGRISKDSESKIIVYVGDSLYKDVSMANYSQVRSAWAKYGTHHKQENSDFLIRISHWGPAEIEEFKAQSRRPPPIPDLILEHSLCELEELLLDYA</sequence>
<dbReference type="Gene3D" id="1.10.150.520">
    <property type="match status" value="1"/>
</dbReference>
<proteinExistence type="predicted"/>
<dbReference type="Pfam" id="PF00702">
    <property type="entry name" value="Hydrolase"/>
    <property type="match status" value="1"/>
</dbReference>
<dbReference type="RefSeq" id="WP_150021705.1">
    <property type="nucleotide sequence ID" value="NZ_VWOJ01000001.1"/>
</dbReference>
<evidence type="ECO:0000313" key="2">
    <source>
        <dbReference type="EMBL" id="KAA5804674.1"/>
    </source>
</evidence>
<dbReference type="Gene3D" id="3.40.50.1000">
    <property type="entry name" value="HAD superfamily/HAD-like"/>
    <property type="match status" value="2"/>
</dbReference>
<comment type="caution">
    <text evidence="2">The sequence shown here is derived from an EMBL/GenBank/DDBJ whole genome shotgun (WGS) entry which is preliminary data.</text>
</comment>
<name>A0A5M6ZLR2_9PROT</name>
<dbReference type="InterPro" id="IPR051540">
    <property type="entry name" value="S-2-haloacid_dehalogenase"/>
</dbReference>
<dbReference type="AlphaFoldDB" id="A0A5M6ZLR2"/>
<accession>A0A5M6ZLR2</accession>
<evidence type="ECO:0000313" key="3">
    <source>
        <dbReference type="Proteomes" id="UP000325122"/>
    </source>
</evidence>
<keyword evidence="1 2" id="KW-0378">Hydrolase</keyword>
<protein>
    <submittedName>
        <fullName evidence="2">HAD family hydrolase</fullName>
    </submittedName>
</protein>
<keyword evidence="3" id="KW-1185">Reference proteome</keyword>
<reference evidence="2 3" key="1">
    <citation type="submission" date="2019-09" db="EMBL/GenBank/DDBJ databases">
        <authorList>
            <person name="Kevbrin V."/>
            <person name="Grouzdev D.S."/>
        </authorList>
    </citation>
    <scope>NUCLEOTIDE SEQUENCE [LARGE SCALE GENOMIC DNA]</scope>
    <source>
        <strain evidence="2 3">G-192</strain>
    </source>
</reference>
<gene>
    <name evidence="2" type="ORF">F1654_01325</name>
</gene>
<evidence type="ECO:0000256" key="1">
    <source>
        <dbReference type="ARBA" id="ARBA00022801"/>
    </source>
</evidence>
<dbReference type="InterPro" id="IPR036412">
    <property type="entry name" value="HAD-like_sf"/>
</dbReference>
<dbReference type="SUPFAM" id="SSF56784">
    <property type="entry name" value="HAD-like"/>
    <property type="match status" value="1"/>
</dbReference>
<dbReference type="InterPro" id="IPR023214">
    <property type="entry name" value="HAD_sf"/>
</dbReference>
<dbReference type="GO" id="GO:0016787">
    <property type="term" value="F:hydrolase activity"/>
    <property type="evidence" value="ECO:0007669"/>
    <property type="project" value="UniProtKB-KW"/>
</dbReference>